<keyword evidence="1" id="KW-0472">Membrane</keyword>
<reference evidence="2 3" key="1">
    <citation type="journal article" date="2006" name="Nature">
        <title>Global trends of whole-genome duplications revealed by the ciliate Paramecium tetraurelia.</title>
        <authorList>
            <consortium name="Genoscope"/>
            <person name="Aury J.-M."/>
            <person name="Jaillon O."/>
            <person name="Duret L."/>
            <person name="Noel B."/>
            <person name="Jubin C."/>
            <person name="Porcel B.M."/>
            <person name="Segurens B."/>
            <person name="Daubin V."/>
            <person name="Anthouard V."/>
            <person name="Aiach N."/>
            <person name="Arnaiz O."/>
            <person name="Billaut A."/>
            <person name="Beisson J."/>
            <person name="Blanc I."/>
            <person name="Bouhouche K."/>
            <person name="Camara F."/>
            <person name="Duharcourt S."/>
            <person name="Guigo R."/>
            <person name="Gogendeau D."/>
            <person name="Katinka M."/>
            <person name="Keller A.-M."/>
            <person name="Kissmehl R."/>
            <person name="Klotz C."/>
            <person name="Koll F."/>
            <person name="Le Moue A."/>
            <person name="Lepere C."/>
            <person name="Malinsky S."/>
            <person name="Nowacki M."/>
            <person name="Nowak J.K."/>
            <person name="Plattner H."/>
            <person name="Poulain J."/>
            <person name="Ruiz F."/>
            <person name="Serrano V."/>
            <person name="Zagulski M."/>
            <person name="Dessen P."/>
            <person name="Betermier M."/>
            <person name="Weissenbach J."/>
            <person name="Scarpelli C."/>
            <person name="Schachter V."/>
            <person name="Sperling L."/>
            <person name="Meyer E."/>
            <person name="Cohen J."/>
            <person name="Wincker P."/>
        </authorList>
    </citation>
    <scope>NUCLEOTIDE SEQUENCE [LARGE SCALE GENOMIC DNA]</scope>
    <source>
        <strain evidence="2 3">Stock d4-2</strain>
    </source>
</reference>
<organism evidence="2 3">
    <name type="scientific">Paramecium tetraurelia</name>
    <dbReference type="NCBI Taxonomy" id="5888"/>
    <lineage>
        <taxon>Eukaryota</taxon>
        <taxon>Sar</taxon>
        <taxon>Alveolata</taxon>
        <taxon>Ciliophora</taxon>
        <taxon>Intramacronucleata</taxon>
        <taxon>Oligohymenophorea</taxon>
        <taxon>Peniculida</taxon>
        <taxon>Parameciidae</taxon>
        <taxon>Paramecium</taxon>
    </lineage>
</organism>
<evidence type="ECO:0000313" key="2">
    <source>
        <dbReference type="EMBL" id="CAK88113.1"/>
    </source>
</evidence>
<feature type="transmembrane region" description="Helical" evidence="1">
    <location>
        <begin position="20"/>
        <end position="44"/>
    </location>
</feature>
<dbReference type="KEGG" id="ptm:GSPATT00003081001"/>
<keyword evidence="1" id="KW-0812">Transmembrane</keyword>
<feature type="transmembrane region" description="Helical" evidence="1">
    <location>
        <begin position="65"/>
        <end position="86"/>
    </location>
</feature>
<dbReference type="GeneID" id="5041295"/>
<protein>
    <submittedName>
        <fullName evidence="2">Uncharacterized protein</fullName>
    </submittedName>
</protein>
<dbReference type="AlphaFoldDB" id="A0DYJ6"/>
<evidence type="ECO:0000256" key="1">
    <source>
        <dbReference type="SAM" id="Phobius"/>
    </source>
</evidence>
<dbReference type="EMBL" id="CT868649">
    <property type="protein sequence ID" value="CAK88113.1"/>
    <property type="molecule type" value="Genomic_DNA"/>
</dbReference>
<dbReference type="InParanoid" id="A0DYJ6"/>
<evidence type="ECO:0000313" key="3">
    <source>
        <dbReference type="Proteomes" id="UP000000600"/>
    </source>
</evidence>
<proteinExistence type="predicted"/>
<keyword evidence="1" id="KW-1133">Transmembrane helix</keyword>
<sequence length="108" mass="11915">MLILVIYAKVIPIKIQVVRYLVVHVFNISTWILIIIVYCVILLVNNVGHRALHAHPATSPVTREFTIMVVVFVILDIQISGLSNVINLGCGYGCADCVSGTCNFLYGK</sequence>
<gene>
    <name evidence="2" type="ORF">GSPATT00003081001</name>
</gene>
<name>A0DYJ6_PARTE</name>
<dbReference type="RefSeq" id="XP_001455510.1">
    <property type="nucleotide sequence ID" value="XM_001455473.1"/>
</dbReference>
<dbReference type="Proteomes" id="UP000000600">
    <property type="component" value="Unassembled WGS sequence"/>
</dbReference>
<accession>A0DYJ6</accession>
<keyword evidence="3" id="KW-1185">Reference proteome</keyword>
<dbReference type="HOGENOM" id="CLU_2202149_0_0_1"/>